<keyword evidence="5" id="KW-1185">Reference proteome</keyword>
<proteinExistence type="predicted"/>
<protein>
    <submittedName>
        <fullName evidence="4">Phage tail tape measure protein</fullName>
    </submittedName>
</protein>
<dbReference type="AlphaFoldDB" id="A0A8J6PNW9"/>
<dbReference type="Proteomes" id="UP000621516">
    <property type="component" value="Unassembled WGS sequence"/>
</dbReference>
<organism evidence="4 5">
    <name type="scientific">Aestuariibaculum marinum</name>
    <dbReference type="NCBI Taxonomy" id="2683592"/>
    <lineage>
        <taxon>Bacteria</taxon>
        <taxon>Pseudomonadati</taxon>
        <taxon>Bacteroidota</taxon>
        <taxon>Flavobacteriia</taxon>
        <taxon>Flavobacteriales</taxon>
        <taxon>Flavobacteriaceae</taxon>
    </lineage>
</organism>
<feature type="coiled-coil region" evidence="2">
    <location>
        <begin position="715"/>
        <end position="784"/>
    </location>
</feature>
<comment type="caution">
    <text evidence="4">The sequence shown here is derived from an EMBL/GenBank/DDBJ whole genome shotgun (WGS) entry which is preliminary data.</text>
</comment>
<gene>
    <name evidence="4" type="ORF">ICJ85_01335</name>
</gene>
<accession>A0A8J6PNW9</accession>
<dbReference type="EMBL" id="JACVXD010000001">
    <property type="protein sequence ID" value="MBD0822650.1"/>
    <property type="molecule type" value="Genomic_DNA"/>
</dbReference>
<keyword evidence="1" id="KW-1188">Viral release from host cell</keyword>
<reference evidence="4 5" key="1">
    <citation type="journal article" date="2018" name="J. Microbiol.">
        <title>Aestuariibaculum marinum sp. nov., a marine bacterium isolated from seawater in South Korea.</title>
        <authorList>
            <person name="Choi J."/>
            <person name="Lee D."/>
            <person name="Jang J.H."/>
            <person name="Cha S."/>
            <person name="Seo T."/>
        </authorList>
    </citation>
    <scope>NUCLEOTIDE SEQUENCE [LARGE SCALE GENOMIC DNA]</scope>
    <source>
        <strain evidence="4 5">IP7</strain>
    </source>
</reference>
<evidence type="ECO:0000313" key="4">
    <source>
        <dbReference type="EMBL" id="MBD0822650.1"/>
    </source>
</evidence>
<evidence type="ECO:0000256" key="1">
    <source>
        <dbReference type="ARBA" id="ARBA00022612"/>
    </source>
</evidence>
<evidence type="ECO:0000256" key="2">
    <source>
        <dbReference type="SAM" id="Coils"/>
    </source>
</evidence>
<name>A0A8J6PNW9_9FLAO</name>
<dbReference type="PANTHER" id="PTHR37813:SF1">
    <property type="entry name" value="FELS-2 PROPHAGE PROTEIN"/>
    <property type="match status" value="1"/>
</dbReference>
<sequence>MGVVQGDNSLFFATAIDNTGLQRGSIDAVNLIQNMGAKIASINPFAALAIGAVTAFAAISTEAYKMSRDFEHAMKEVETISDATQKNFKGISKQVFDLSKISPDGPQKLAKAYYQIVSAGYDGVKGIKLLETASKAAVAGVTDTITAADGITTVLNAFNLEAEQATEVADVMFKTVQLGKTTFSELAANLSTVAPLAAATGIDFREVAGAVATLTKQGVPTAQAMTQIRAAIQGANKALGDGWNNTLTLQEAFQKLFEEADGSQTVLQEMVGSIEGVGGVLGVAGKNAQGAAEDLEAMGKAAGSTEDAFKRMSSSNVNEIEILRNRIRATTKGIGDAVLEMSNDIAGGLNDLFEPLDSVVEGLEQERLNVLKLESTLKDSNTTNEERLELIKELKSNYPDLLGNIDAETVSNQELTLAIKQVNDQLINKIILARKDVEINAQNETVAEKRIKLLEQEDIVKDRLVKLAEQEGITLKDNVTLLEQAQDLLKQAGPQSGGRLINPLVDFSFQVQELQTAKKNLNIQEEQENKLLEEKQKLAERLGITLEGNSKKITAETQKQLDAIKAITKEQYADNGDILKQYIDSENKVISEAAKKRKAFFDYKPKGDDPDDNAFVDYLKKREEQYNAYTLAIENNDQDLASKLKQMYGLKEQDYKTFLRNLYSATEDADNKVKILQVLEVTGQGLVDRAKQSIVSELESQPVVELGVALDTSSVNAIERQLKALQEAFNSQQVLNEDDKQLKALLKKKIEAKQKELDVARGAVQQEKGLYENLTRSLSDLNNRELRNYIQYWKERLKEAKKGTEAAQEAEGNIVSATEQIGKNTADAIRQVSGALNEASSLFSKFGDEDTAKLLEQLSGVAEGAARIAAGDIVGGSLQVLNSALTVEVVSDTAKFEAAIKKLEKAISDLDYVISKSIGQDKIANRAQALDDLKELEKQAEAAKQAELDARKEVKLLGITIGKKGSGSGTDAAKLEELEQKAEDARRKAVELREQLDELYTGTTENTIVDSIIAGLKEGKKSVSDFADGFKELMQNALLQAFQIKYLEKEINKFYDAFALAGSDSTYTTTEIEALKTLYNQIINGAQGDIEAINKILEQTGIGALGVTNDAFQQQGLTGAIRRELTEETASELTGLFRGQYDLAKQHFETSKQELSSINNIVAYSQAIANNTANTVIELQNAIIELKKIADNTEKIYQADFG</sequence>
<feature type="coiled-coil region" evidence="2">
    <location>
        <begin position="926"/>
        <end position="1002"/>
    </location>
</feature>
<evidence type="ECO:0000259" key="3">
    <source>
        <dbReference type="Pfam" id="PF10145"/>
    </source>
</evidence>
<dbReference type="NCBIfam" id="TIGR01760">
    <property type="entry name" value="tape_meas_TP901"/>
    <property type="match status" value="1"/>
</dbReference>
<dbReference type="Pfam" id="PF10145">
    <property type="entry name" value="PhageMin_Tail"/>
    <property type="match status" value="1"/>
</dbReference>
<feature type="coiled-coil region" evidence="2">
    <location>
        <begin position="511"/>
        <end position="542"/>
    </location>
</feature>
<dbReference type="RefSeq" id="WP_188221966.1">
    <property type="nucleotide sequence ID" value="NZ_JACVXD010000001.1"/>
</dbReference>
<feature type="domain" description="Phage tail tape measure protein" evidence="3">
    <location>
        <begin position="107"/>
        <end position="265"/>
    </location>
</feature>
<dbReference type="PANTHER" id="PTHR37813">
    <property type="entry name" value="FELS-2 PROPHAGE PROTEIN"/>
    <property type="match status" value="1"/>
</dbReference>
<dbReference type="InterPro" id="IPR010090">
    <property type="entry name" value="Phage_tape_meas"/>
</dbReference>
<evidence type="ECO:0000313" key="5">
    <source>
        <dbReference type="Proteomes" id="UP000621516"/>
    </source>
</evidence>
<keyword evidence="2" id="KW-0175">Coiled coil</keyword>